<dbReference type="AlphaFoldDB" id="A0A1D6K1Q3"/>
<gene>
    <name evidence="3" type="ORF">ZEAMMB73_Zm00001d029009</name>
</gene>
<protein>
    <submittedName>
        <fullName evidence="3">Apyrase 1</fullName>
    </submittedName>
</protein>
<dbReference type="PANTHER" id="PTHR11782">
    <property type="entry name" value="ADENOSINE/GUANOSINE DIPHOSPHATASE"/>
    <property type="match status" value="1"/>
</dbReference>
<dbReference type="InterPro" id="IPR000407">
    <property type="entry name" value="GDA1_CD39_NTPase"/>
</dbReference>
<evidence type="ECO:0000313" key="3">
    <source>
        <dbReference type="EMBL" id="ONL97637.1"/>
    </source>
</evidence>
<dbReference type="PANTHER" id="PTHR11782:SF83">
    <property type="entry name" value="GUANOSINE-DIPHOSPHATASE"/>
    <property type="match status" value="1"/>
</dbReference>
<reference evidence="3" key="1">
    <citation type="submission" date="2015-12" db="EMBL/GenBank/DDBJ databases">
        <title>Update maize B73 reference genome by single molecule sequencing technologies.</title>
        <authorList>
            <consortium name="Maize Genome Sequencing Project"/>
            <person name="Ware D."/>
        </authorList>
    </citation>
    <scope>NUCLEOTIDE SEQUENCE [LARGE SCALE GENOMIC DNA]</scope>
    <source>
        <tissue evidence="3">Seedling</tissue>
    </source>
</reference>
<keyword evidence="2" id="KW-0378">Hydrolase</keyword>
<evidence type="ECO:0000256" key="2">
    <source>
        <dbReference type="ARBA" id="ARBA00022801"/>
    </source>
</evidence>
<dbReference type="ExpressionAtlas" id="A0A1D6K1Q3">
    <property type="expression patterns" value="baseline and differential"/>
</dbReference>
<evidence type="ECO:0000256" key="1">
    <source>
        <dbReference type="ARBA" id="ARBA00009283"/>
    </source>
</evidence>
<accession>A0A1D6K1Q3</accession>
<dbReference type="Pfam" id="PF01150">
    <property type="entry name" value="GDA1_CD39"/>
    <property type="match status" value="2"/>
</dbReference>
<proteinExistence type="inferred from homology"/>
<organism evidence="3">
    <name type="scientific">Zea mays</name>
    <name type="common">Maize</name>
    <dbReference type="NCBI Taxonomy" id="4577"/>
    <lineage>
        <taxon>Eukaryota</taxon>
        <taxon>Viridiplantae</taxon>
        <taxon>Streptophyta</taxon>
        <taxon>Embryophyta</taxon>
        <taxon>Tracheophyta</taxon>
        <taxon>Spermatophyta</taxon>
        <taxon>Magnoliopsida</taxon>
        <taxon>Liliopsida</taxon>
        <taxon>Poales</taxon>
        <taxon>Poaceae</taxon>
        <taxon>PACMAD clade</taxon>
        <taxon>Panicoideae</taxon>
        <taxon>Andropogonodae</taxon>
        <taxon>Andropogoneae</taxon>
        <taxon>Tripsacinae</taxon>
        <taxon>Zea</taxon>
    </lineage>
</organism>
<dbReference type="Gene3D" id="3.30.420.40">
    <property type="match status" value="2"/>
</dbReference>
<name>A0A1D6K1Q3_MAIZE</name>
<comment type="similarity">
    <text evidence="1">Belongs to the GDA1/CD39 NTPase family.</text>
</comment>
<sequence>MRRYSGAGARQQQQTEAVADRVHRYRRVLMVLLSPVLLISFVLLLMPRAPASASGGVLLAVGGRRWGPRAVEDGLNKYAVIFDAGSSGSRVHVYCFDENLDLVPIGKEIELFKQDMINCTRSNHYLLITGAVWSLGDKEIKYSAPQESFMLWVLEQENWTLKHKKSYQSNALQKCKLQKKPGLSAAKGPQEAAESLISLLEEAEKVVPAELREQTPVRVGATAGLRALGTQRSEEILQAGRAYEELYRCLSTKEGGKDIYKMARVRDRKTRDFNQVKCIKDETYHLLVKEDEIRHKWREYFDKLFTVEIGDTIFHLDDTFDDTNRRFVRKILEYDVK</sequence>
<dbReference type="EMBL" id="CM007647">
    <property type="protein sequence ID" value="ONL97637.1"/>
    <property type="molecule type" value="Genomic_DNA"/>
</dbReference>
<dbReference type="GO" id="GO:0016787">
    <property type="term" value="F:hydrolase activity"/>
    <property type="evidence" value="ECO:0007669"/>
    <property type="project" value="UniProtKB-KW"/>
</dbReference>